<protein>
    <recommendedName>
        <fullName evidence="3">Endonuclease/exonuclease/phosphatase</fullName>
    </recommendedName>
</protein>
<sequence length="228" mass="25918">MRGGLALLWPRFLRVEVMSFSTHHIEAVISDDNMDVWRFVGFYVHHEVINWKNTWNLMRIVNSLSNVPTFFMGDFNEVLSGDEHVSQRRKRPTWQMDNFRQVLPLRDLKRADVPLGDCSASGRFTVKSAYQLAIKMKRTHENTTSTSSAGQMCSSIYGNLKFNPKCDFFCIRICGFREIGNFKGNLSESFRGLLGFGETFLATDEGCSNSTKGSSSSNGITMSFQLLH</sequence>
<dbReference type="Proteomes" id="UP001454036">
    <property type="component" value="Unassembled WGS sequence"/>
</dbReference>
<reference evidence="1 2" key="1">
    <citation type="submission" date="2024-01" db="EMBL/GenBank/DDBJ databases">
        <title>The complete chloroplast genome sequence of Lithospermum erythrorhizon: insights into the phylogenetic relationship among Boraginaceae species and the maternal lineages of purple gromwells.</title>
        <authorList>
            <person name="Okada T."/>
            <person name="Watanabe K."/>
        </authorList>
    </citation>
    <scope>NUCLEOTIDE SEQUENCE [LARGE SCALE GENOMIC DNA]</scope>
</reference>
<evidence type="ECO:0000313" key="2">
    <source>
        <dbReference type="Proteomes" id="UP001454036"/>
    </source>
</evidence>
<dbReference type="AlphaFoldDB" id="A0AAV3QTA9"/>
<accession>A0AAV3QTA9</accession>
<organism evidence="1 2">
    <name type="scientific">Lithospermum erythrorhizon</name>
    <name type="common">Purple gromwell</name>
    <name type="synonym">Lithospermum officinale var. erythrorhizon</name>
    <dbReference type="NCBI Taxonomy" id="34254"/>
    <lineage>
        <taxon>Eukaryota</taxon>
        <taxon>Viridiplantae</taxon>
        <taxon>Streptophyta</taxon>
        <taxon>Embryophyta</taxon>
        <taxon>Tracheophyta</taxon>
        <taxon>Spermatophyta</taxon>
        <taxon>Magnoliopsida</taxon>
        <taxon>eudicotyledons</taxon>
        <taxon>Gunneridae</taxon>
        <taxon>Pentapetalae</taxon>
        <taxon>asterids</taxon>
        <taxon>lamiids</taxon>
        <taxon>Boraginales</taxon>
        <taxon>Boraginaceae</taxon>
        <taxon>Boraginoideae</taxon>
        <taxon>Lithospermeae</taxon>
        <taxon>Lithospermum</taxon>
    </lineage>
</organism>
<gene>
    <name evidence="1" type="ORF">LIER_40343</name>
</gene>
<comment type="caution">
    <text evidence="1">The sequence shown here is derived from an EMBL/GenBank/DDBJ whole genome shotgun (WGS) entry which is preliminary data.</text>
</comment>
<dbReference type="EMBL" id="BAABME010023075">
    <property type="protein sequence ID" value="GAA0167264.1"/>
    <property type="molecule type" value="Genomic_DNA"/>
</dbReference>
<name>A0AAV3QTA9_LITER</name>
<dbReference type="SUPFAM" id="SSF56219">
    <property type="entry name" value="DNase I-like"/>
    <property type="match status" value="1"/>
</dbReference>
<dbReference type="InterPro" id="IPR036691">
    <property type="entry name" value="Endo/exonu/phosph_ase_sf"/>
</dbReference>
<proteinExistence type="predicted"/>
<evidence type="ECO:0000313" key="1">
    <source>
        <dbReference type="EMBL" id="GAA0167264.1"/>
    </source>
</evidence>
<keyword evidence="2" id="KW-1185">Reference proteome</keyword>
<evidence type="ECO:0008006" key="3">
    <source>
        <dbReference type="Google" id="ProtNLM"/>
    </source>
</evidence>